<evidence type="ECO:0000256" key="3">
    <source>
        <dbReference type="ARBA" id="ARBA00022679"/>
    </source>
</evidence>
<proteinExistence type="predicted"/>
<dbReference type="Gene3D" id="3.90.1150.10">
    <property type="entry name" value="Aspartate Aminotransferase, domain 1"/>
    <property type="match status" value="1"/>
</dbReference>
<dbReference type="InterPro" id="IPR015424">
    <property type="entry name" value="PyrdxlP-dep_Trfase"/>
</dbReference>
<name>A0A9W4H3R8_9ACTN</name>
<dbReference type="InterPro" id="IPR051326">
    <property type="entry name" value="Kynurenine-oxoglutarate_AT"/>
</dbReference>
<dbReference type="GO" id="GO:0016212">
    <property type="term" value="F:kynurenine-oxoglutarate transaminase activity"/>
    <property type="evidence" value="ECO:0007669"/>
    <property type="project" value="TreeGrafter"/>
</dbReference>
<dbReference type="InterPro" id="IPR004839">
    <property type="entry name" value="Aminotransferase_I/II_large"/>
</dbReference>
<dbReference type="PANTHER" id="PTHR43807:SF20">
    <property type="entry name" value="FI04487P"/>
    <property type="match status" value="1"/>
</dbReference>
<reference evidence="6" key="1">
    <citation type="submission" date="2021-06" db="EMBL/GenBank/DDBJ databases">
        <authorList>
            <person name="Arsene-Ploetze F."/>
        </authorList>
    </citation>
    <scope>NUCLEOTIDE SEQUENCE</scope>
    <source>
        <strain evidence="6">SBRY1</strain>
    </source>
</reference>
<dbReference type="SUPFAM" id="SSF53383">
    <property type="entry name" value="PLP-dependent transferases"/>
    <property type="match status" value="1"/>
</dbReference>
<comment type="cofactor">
    <cofactor evidence="1">
        <name>pyridoxal 5'-phosphate</name>
        <dbReference type="ChEBI" id="CHEBI:597326"/>
    </cofactor>
</comment>
<dbReference type="AlphaFoldDB" id="A0A9W4H3R8"/>
<keyword evidence="7" id="KW-1185">Reference proteome</keyword>
<dbReference type="PANTHER" id="PTHR43807">
    <property type="entry name" value="FI04487P"/>
    <property type="match status" value="1"/>
</dbReference>
<evidence type="ECO:0000256" key="2">
    <source>
        <dbReference type="ARBA" id="ARBA00022576"/>
    </source>
</evidence>
<keyword evidence="2" id="KW-0032">Aminotransferase</keyword>
<evidence type="ECO:0000313" key="7">
    <source>
        <dbReference type="Proteomes" id="UP001153328"/>
    </source>
</evidence>
<dbReference type="InterPro" id="IPR015422">
    <property type="entry name" value="PyrdxlP-dep_Trfase_small"/>
</dbReference>
<feature type="domain" description="Aminotransferase class I/classII large" evidence="5">
    <location>
        <begin position="2"/>
        <end position="119"/>
    </location>
</feature>
<gene>
    <name evidence="6" type="ORF">SBRY_50099</name>
</gene>
<dbReference type="GO" id="GO:0030170">
    <property type="term" value="F:pyridoxal phosphate binding"/>
    <property type="evidence" value="ECO:0007669"/>
    <property type="project" value="InterPro"/>
</dbReference>
<keyword evidence="3" id="KW-0808">Transferase</keyword>
<keyword evidence="4" id="KW-0663">Pyridoxal phosphate</keyword>
<sequence length="143" mass="15754">MTGSRELVAAVRTTKQFLTYVASGPFQYAVAEALALPDTYYTGIRDDLMAKRDILAEGLRDAGFQVYEPQGTYFITTDIASLTDTDALTFCRALPERAGVVAVPNSVFYDHPTAGRTQVRFAFCKRPDILTEAASRLRKAFNG</sequence>
<evidence type="ECO:0000256" key="1">
    <source>
        <dbReference type="ARBA" id="ARBA00001933"/>
    </source>
</evidence>
<dbReference type="InterPro" id="IPR015421">
    <property type="entry name" value="PyrdxlP-dep_Trfase_major"/>
</dbReference>
<dbReference type="GO" id="GO:0005737">
    <property type="term" value="C:cytoplasm"/>
    <property type="evidence" value="ECO:0007669"/>
    <property type="project" value="TreeGrafter"/>
</dbReference>
<evidence type="ECO:0000259" key="5">
    <source>
        <dbReference type="Pfam" id="PF00155"/>
    </source>
</evidence>
<organism evidence="6 7">
    <name type="scientific">Actinacidiphila bryophytorum</name>
    <dbReference type="NCBI Taxonomy" id="1436133"/>
    <lineage>
        <taxon>Bacteria</taxon>
        <taxon>Bacillati</taxon>
        <taxon>Actinomycetota</taxon>
        <taxon>Actinomycetes</taxon>
        <taxon>Kitasatosporales</taxon>
        <taxon>Streptomycetaceae</taxon>
        <taxon>Actinacidiphila</taxon>
    </lineage>
</organism>
<dbReference type="Proteomes" id="UP001153328">
    <property type="component" value="Unassembled WGS sequence"/>
</dbReference>
<protein>
    <recommendedName>
        <fullName evidence="5">Aminotransferase class I/classII large domain-containing protein</fullName>
    </recommendedName>
</protein>
<evidence type="ECO:0000313" key="6">
    <source>
        <dbReference type="EMBL" id="CAG7649450.1"/>
    </source>
</evidence>
<comment type="caution">
    <text evidence="6">The sequence shown here is derived from an EMBL/GenBank/DDBJ whole genome shotgun (WGS) entry which is preliminary data.</text>
</comment>
<accession>A0A9W4H3R8</accession>
<evidence type="ECO:0000256" key="4">
    <source>
        <dbReference type="ARBA" id="ARBA00022898"/>
    </source>
</evidence>
<dbReference type="Gene3D" id="3.40.640.10">
    <property type="entry name" value="Type I PLP-dependent aspartate aminotransferase-like (Major domain)"/>
    <property type="match status" value="1"/>
</dbReference>
<dbReference type="EMBL" id="CAJVAX010000019">
    <property type="protein sequence ID" value="CAG7649450.1"/>
    <property type="molecule type" value="Genomic_DNA"/>
</dbReference>
<dbReference type="Pfam" id="PF00155">
    <property type="entry name" value="Aminotran_1_2"/>
    <property type="match status" value="1"/>
</dbReference>